<reference evidence="1 2" key="1">
    <citation type="submission" date="2017-03" db="EMBL/GenBank/DDBJ databases">
        <title>Draft genome sequence of Streptomyces scabrisporus NF3, endophyte isolated from Amphipterygium adstringens.</title>
        <authorList>
            <person name="Vazquez M."/>
            <person name="Ceapa C.D."/>
            <person name="Rodriguez Luna D."/>
            <person name="Sanchez Esquivel S."/>
        </authorList>
    </citation>
    <scope>NUCLEOTIDE SEQUENCE [LARGE SCALE GENOMIC DNA]</scope>
    <source>
        <strain evidence="1 2">NF3</strain>
    </source>
</reference>
<dbReference type="EMBL" id="MWQN01000004">
    <property type="protein sequence ID" value="OPC77068.1"/>
    <property type="molecule type" value="Genomic_DNA"/>
</dbReference>
<comment type="caution">
    <text evidence="1">The sequence shown here is derived from an EMBL/GenBank/DDBJ whole genome shotgun (WGS) entry which is preliminary data.</text>
</comment>
<protein>
    <submittedName>
        <fullName evidence="1">Uncharacterized protein</fullName>
    </submittedName>
</protein>
<organism evidence="1 2">
    <name type="scientific">Embleya scabrispora</name>
    <dbReference type="NCBI Taxonomy" id="159449"/>
    <lineage>
        <taxon>Bacteria</taxon>
        <taxon>Bacillati</taxon>
        <taxon>Actinomycetota</taxon>
        <taxon>Actinomycetes</taxon>
        <taxon>Kitasatosporales</taxon>
        <taxon>Streptomycetaceae</taxon>
        <taxon>Embleya</taxon>
    </lineage>
</organism>
<dbReference type="Proteomes" id="UP000190037">
    <property type="component" value="Unassembled WGS sequence"/>
</dbReference>
<evidence type="ECO:0000313" key="2">
    <source>
        <dbReference type="Proteomes" id="UP000190037"/>
    </source>
</evidence>
<dbReference type="STRING" id="159449.B4N89_41600"/>
<proteinExistence type="predicted"/>
<sequence>MAIACRLRRRLRFDHAGPRGGSLRSTEPHSAVHFGRYWYLGRPGMGVVEPLDEGNCLRAWAPPPRDPAWMITSVDADFILDEVSAEVRRVLQI</sequence>
<gene>
    <name evidence="1" type="ORF">B4N89_41600</name>
</gene>
<name>A0A1T3NK00_9ACTN</name>
<accession>A0A1T3NK00</accession>
<keyword evidence="2" id="KW-1185">Reference proteome</keyword>
<dbReference type="AlphaFoldDB" id="A0A1T3NK00"/>
<evidence type="ECO:0000313" key="1">
    <source>
        <dbReference type="EMBL" id="OPC77068.1"/>
    </source>
</evidence>